<dbReference type="InterPro" id="IPR036404">
    <property type="entry name" value="Jacalin-like_lectin_dom_sf"/>
</dbReference>
<organism evidence="1 2">
    <name type="scientific">Terfezia boudieri ATCC MYA-4762</name>
    <dbReference type="NCBI Taxonomy" id="1051890"/>
    <lineage>
        <taxon>Eukaryota</taxon>
        <taxon>Fungi</taxon>
        <taxon>Dikarya</taxon>
        <taxon>Ascomycota</taxon>
        <taxon>Pezizomycotina</taxon>
        <taxon>Pezizomycetes</taxon>
        <taxon>Pezizales</taxon>
        <taxon>Pezizaceae</taxon>
        <taxon>Terfezia</taxon>
    </lineage>
</organism>
<name>A0A3N4M4E2_9PEZI</name>
<dbReference type="STRING" id="1051890.A0A3N4M4E2"/>
<evidence type="ECO:0000313" key="1">
    <source>
        <dbReference type="EMBL" id="RPB27801.1"/>
    </source>
</evidence>
<dbReference type="Gene3D" id="2.100.10.30">
    <property type="entry name" value="Jacalin-like lectin domain"/>
    <property type="match status" value="1"/>
</dbReference>
<protein>
    <recommendedName>
        <fullName evidence="3">Jacalin-type lectin domain-containing protein</fullName>
    </recommendedName>
</protein>
<dbReference type="EMBL" id="ML121530">
    <property type="protein sequence ID" value="RPB27801.1"/>
    <property type="molecule type" value="Genomic_DNA"/>
</dbReference>
<dbReference type="OrthoDB" id="3231004at2759"/>
<dbReference type="SUPFAM" id="SSF51101">
    <property type="entry name" value="Mannose-binding lectins"/>
    <property type="match status" value="1"/>
</dbReference>
<keyword evidence="2" id="KW-1185">Reference proteome</keyword>
<dbReference type="AlphaFoldDB" id="A0A3N4M4E2"/>
<reference evidence="1 2" key="1">
    <citation type="journal article" date="2018" name="Nat. Ecol. Evol.">
        <title>Pezizomycetes genomes reveal the molecular basis of ectomycorrhizal truffle lifestyle.</title>
        <authorList>
            <person name="Murat C."/>
            <person name="Payen T."/>
            <person name="Noel B."/>
            <person name="Kuo A."/>
            <person name="Morin E."/>
            <person name="Chen J."/>
            <person name="Kohler A."/>
            <person name="Krizsan K."/>
            <person name="Balestrini R."/>
            <person name="Da Silva C."/>
            <person name="Montanini B."/>
            <person name="Hainaut M."/>
            <person name="Levati E."/>
            <person name="Barry K.W."/>
            <person name="Belfiori B."/>
            <person name="Cichocki N."/>
            <person name="Clum A."/>
            <person name="Dockter R.B."/>
            <person name="Fauchery L."/>
            <person name="Guy J."/>
            <person name="Iotti M."/>
            <person name="Le Tacon F."/>
            <person name="Lindquist E.A."/>
            <person name="Lipzen A."/>
            <person name="Malagnac F."/>
            <person name="Mello A."/>
            <person name="Molinier V."/>
            <person name="Miyauchi S."/>
            <person name="Poulain J."/>
            <person name="Riccioni C."/>
            <person name="Rubini A."/>
            <person name="Sitrit Y."/>
            <person name="Splivallo R."/>
            <person name="Traeger S."/>
            <person name="Wang M."/>
            <person name="Zifcakova L."/>
            <person name="Wipf D."/>
            <person name="Zambonelli A."/>
            <person name="Paolocci F."/>
            <person name="Nowrousian M."/>
            <person name="Ottonello S."/>
            <person name="Baldrian P."/>
            <person name="Spatafora J.W."/>
            <person name="Henrissat B."/>
            <person name="Nagy L.G."/>
            <person name="Aury J.M."/>
            <person name="Wincker P."/>
            <person name="Grigoriev I.V."/>
            <person name="Bonfante P."/>
            <person name="Martin F.M."/>
        </authorList>
    </citation>
    <scope>NUCLEOTIDE SEQUENCE [LARGE SCALE GENOMIC DNA]</scope>
    <source>
        <strain evidence="1 2">ATCC MYA-4762</strain>
    </source>
</reference>
<dbReference type="InParanoid" id="A0A3N4M4E2"/>
<sequence>MPGTGLLAPYNESMCLGQGFNSFLQTPCVYNAVTFNESKVVAERAGASPAGVSQVVSYSARFVDKISDVVRTMNLSAGSSIKSGSIEGPGNSLSVDETKFLSSDLNVVVSVKVSRIPRLYILLTYYTSNPIEHVQVNNDKFLDIYGDCYISGFIEGGELHGIVSIKVLDASNKKDIERAIKEQWIGIGGAAEVTDSEGSGGSQLISILSKTETTICVSWSGGGQIKSESGEWSLDTLLRTAAAFPARVASCPQHTWAILTKYDNDRDFVLWADKNKITIPQYQGVQAYVSDLLDMYMAYKNNIAKLQAVLQNPKDYVMSSAPEAISTTIAALAGERKKMKAQMGLIVKEIDILCIHPEKIEEVEERSQIRPPEEWAIRLPVPACSALSETAGTDEDGQVSYGTVEQISWKPPKAPTVAAKGSIPTAEPEAVFKPTLSFLEGLIKKVSSEVVVSTCILPLCTPAVEAEMCADELEFVSSSRNKSEFRSYRFDMPCGSATGLYFNDATELQTASEAWPTRIDINFSNWGPREYPIVGWYYIQYGQVTLLRGQEAGTPIQTLSMDLSQGEFITKVKLAAENICKAGVSGVIYVEVETSQGRVKSAGHALGHHIIEGTPPAGFLGLKGFYGRHGHVVERMGAIWGRNYP</sequence>
<accession>A0A3N4M4E2</accession>
<dbReference type="Proteomes" id="UP000267821">
    <property type="component" value="Unassembled WGS sequence"/>
</dbReference>
<gene>
    <name evidence="1" type="ORF">L211DRAFT_802388</name>
</gene>
<evidence type="ECO:0000313" key="2">
    <source>
        <dbReference type="Proteomes" id="UP000267821"/>
    </source>
</evidence>
<proteinExistence type="predicted"/>
<evidence type="ECO:0008006" key="3">
    <source>
        <dbReference type="Google" id="ProtNLM"/>
    </source>
</evidence>